<dbReference type="PANTHER" id="PTHR31668:SF26">
    <property type="entry name" value="GLUCOSE TRANSPORT TRANSCRIPTION REGULATOR RGT1-RELATED"/>
    <property type="match status" value="1"/>
</dbReference>
<dbReference type="EMBL" id="ALBS01000111">
    <property type="protein sequence ID" value="EJT50364.1"/>
    <property type="molecule type" value="Genomic_DNA"/>
</dbReference>
<keyword evidence="5" id="KW-0539">Nucleus</keyword>
<sequence length="698" mass="76760">MPTQPPTTTAQLITLVVVELRLPAHPHNDCAVHAADGVTVAAFTSCRLHGTRRGSTLPPQHRHATGVVYRCEIDPQAQHCIECIATDELCSWDLPPLGGLLNKPPRRPPAFTVSDSETSRGSSLGMSRQSSVTSVETPLKSRERTFAVHRSGPSSIPYIIHSMPTLPLSRTLSEYCMDKGFRMVRTEGLDGYISVTSEVDAQSHPPPKGASSWSEAVDGLVADYIDHIGELLPIVTASEAEQAGPVLRHAMAAVAATRGVVSPALFEAMRASLPYELEQNDVHFVPTLENVQTLLVLCLVDELADRPRVSPVSVQRDRLSAAYRLALDLGLARSRLEREVRVWKCLQVIDTWRAAKDGVSMLHSFPSSSDSNSGASSTMSSSINSPTISPSMSSTPLSVSVLTKASVGHVYGNTFFERLYSLSKLLARVLTLIYGPDGVTETDAPAMRRLQHDLAVWRDSLPISLKFDYNSAKFQTVRTQRRVQESGLLLVFYTGVRFLFFRPLMPWSFHLPKKFKQFVSISTDEWVDLMKLSRYSVDFVVNLEEASELLFFFGVYTLNLSCLVLYHTWARRGEWEGSIYLDKARRCYDRLVHGPGTHLPFLKRDMSTIEMLLGITELSRDQFGAHGVRGLNPTPGVLNSLAESTVSGVMMLREGDGEGFIMVATPEAARDIQDLPPGTIVLGGMSPLPGESPPIFGA</sequence>
<evidence type="ECO:0008006" key="9">
    <source>
        <dbReference type="Google" id="ProtNLM"/>
    </source>
</evidence>
<dbReference type="GO" id="GO:0003677">
    <property type="term" value="F:DNA binding"/>
    <property type="evidence" value="ECO:0007669"/>
    <property type="project" value="UniProtKB-KW"/>
</dbReference>
<keyword evidence="3" id="KW-0238">DNA-binding</keyword>
<organism evidence="7 8">
    <name type="scientific">Trichosporon asahii var. asahii (strain ATCC 90039 / CBS 2479 / JCM 2466 / KCTC 7840 / NBRC 103889/ NCYC 2677 / UAMH 7654)</name>
    <name type="common">Yeast</name>
    <dbReference type="NCBI Taxonomy" id="1186058"/>
    <lineage>
        <taxon>Eukaryota</taxon>
        <taxon>Fungi</taxon>
        <taxon>Dikarya</taxon>
        <taxon>Basidiomycota</taxon>
        <taxon>Agaricomycotina</taxon>
        <taxon>Tremellomycetes</taxon>
        <taxon>Trichosporonales</taxon>
        <taxon>Trichosporonaceae</taxon>
        <taxon>Trichosporon</taxon>
    </lineage>
</organism>
<gene>
    <name evidence="7" type="ORF">A1Q1_00342</name>
</gene>
<comment type="caution">
    <text evidence="7">The sequence shown here is derived from an EMBL/GenBank/DDBJ whole genome shotgun (WGS) entry which is preliminary data.</text>
</comment>
<evidence type="ECO:0000256" key="2">
    <source>
        <dbReference type="ARBA" id="ARBA00023015"/>
    </source>
</evidence>
<dbReference type="GeneID" id="25983856"/>
<dbReference type="VEuPathDB" id="FungiDB:A1Q1_00342"/>
<dbReference type="OrthoDB" id="2574141at2759"/>
<dbReference type="RefSeq" id="XP_014181466.1">
    <property type="nucleotide sequence ID" value="XM_014325991.1"/>
</dbReference>
<dbReference type="HOGENOM" id="CLU_394931_0_0_1"/>
<feature type="compositionally biased region" description="Polar residues" evidence="6">
    <location>
        <begin position="113"/>
        <end position="136"/>
    </location>
</feature>
<evidence type="ECO:0000313" key="8">
    <source>
        <dbReference type="Proteomes" id="UP000002748"/>
    </source>
</evidence>
<dbReference type="PANTHER" id="PTHR31668">
    <property type="entry name" value="GLUCOSE TRANSPORT TRANSCRIPTION REGULATOR RGT1-RELATED-RELATED"/>
    <property type="match status" value="1"/>
</dbReference>
<dbReference type="KEGG" id="tasa:A1Q1_00342"/>
<dbReference type="GO" id="GO:0046872">
    <property type="term" value="F:metal ion binding"/>
    <property type="evidence" value="ECO:0007669"/>
    <property type="project" value="UniProtKB-KW"/>
</dbReference>
<dbReference type="InterPro" id="IPR050797">
    <property type="entry name" value="Carb_Metab_Trans_Reg"/>
</dbReference>
<evidence type="ECO:0000256" key="5">
    <source>
        <dbReference type="ARBA" id="ARBA00023242"/>
    </source>
</evidence>
<proteinExistence type="predicted"/>
<dbReference type="CDD" id="cd12148">
    <property type="entry name" value="fungal_TF_MHR"/>
    <property type="match status" value="1"/>
</dbReference>
<evidence type="ECO:0000256" key="3">
    <source>
        <dbReference type="ARBA" id="ARBA00023125"/>
    </source>
</evidence>
<dbReference type="Proteomes" id="UP000002748">
    <property type="component" value="Unassembled WGS sequence"/>
</dbReference>
<feature type="region of interest" description="Disordered" evidence="6">
    <location>
        <begin position="101"/>
        <end position="138"/>
    </location>
</feature>
<evidence type="ECO:0000313" key="7">
    <source>
        <dbReference type="EMBL" id="EJT50364.1"/>
    </source>
</evidence>
<keyword evidence="4" id="KW-0804">Transcription</keyword>
<keyword evidence="2" id="KW-0805">Transcription regulation</keyword>
<reference evidence="7 8" key="1">
    <citation type="journal article" date="2012" name="Eukaryot. Cell">
        <title>Draft genome sequence of CBS 2479, the standard type strain of Trichosporon asahii.</title>
        <authorList>
            <person name="Yang R.Y."/>
            <person name="Li H.T."/>
            <person name="Zhu H."/>
            <person name="Zhou G.P."/>
            <person name="Wang M."/>
            <person name="Wang L."/>
        </authorList>
    </citation>
    <scope>NUCLEOTIDE SEQUENCE [LARGE SCALE GENOMIC DNA]</scope>
    <source>
        <strain evidence="8">ATCC 90039 / CBS 2479 / JCM 2466 / KCTC 7840 / NCYC 2677 / UAMH 7654</strain>
    </source>
</reference>
<keyword evidence="1" id="KW-0479">Metal-binding</keyword>
<feature type="region of interest" description="Disordered" evidence="6">
    <location>
        <begin position="366"/>
        <end position="391"/>
    </location>
</feature>
<evidence type="ECO:0000256" key="6">
    <source>
        <dbReference type="SAM" id="MobiDB-lite"/>
    </source>
</evidence>
<dbReference type="AlphaFoldDB" id="J6F0A1"/>
<accession>J6F0A1</accession>
<name>J6F0A1_TRIAS</name>
<evidence type="ECO:0000256" key="4">
    <source>
        <dbReference type="ARBA" id="ARBA00023163"/>
    </source>
</evidence>
<evidence type="ECO:0000256" key="1">
    <source>
        <dbReference type="ARBA" id="ARBA00022723"/>
    </source>
</evidence>
<protein>
    <recommendedName>
        <fullName evidence="9">Transcription factor domain-containing protein</fullName>
    </recommendedName>
</protein>